<dbReference type="PANTHER" id="PTHR42085:SF2">
    <property type="entry name" value="F-BOX DOMAIN-CONTAINING PROTEIN"/>
    <property type="match status" value="1"/>
</dbReference>
<feature type="region of interest" description="Disordered" evidence="1">
    <location>
        <begin position="1"/>
        <end position="22"/>
    </location>
</feature>
<keyword evidence="3" id="KW-1185">Reference proteome</keyword>
<dbReference type="InterPro" id="IPR038883">
    <property type="entry name" value="AN11006-like"/>
</dbReference>
<evidence type="ECO:0000313" key="3">
    <source>
        <dbReference type="Proteomes" id="UP000799324"/>
    </source>
</evidence>
<dbReference type="OrthoDB" id="62952at2759"/>
<protein>
    <recommendedName>
        <fullName evidence="4">F-box domain-containing protein</fullName>
    </recommendedName>
</protein>
<accession>A0A6A6T1Y3</accession>
<dbReference type="EMBL" id="MU004399">
    <property type="protein sequence ID" value="KAF2652534.1"/>
    <property type="molecule type" value="Genomic_DNA"/>
</dbReference>
<sequence>MSLVQVERKTDDAAASHTIPAQDTQQLQPRTSFLSLPGELRNYIYQLSVYTNINSAINILQTSQPDLFRSILSPPVFRTSRQVRHETLSYLCANNRFQLLGLRSASEFLTAIGPAGRESLACLSLVLTSLPRHTSAATICISMLKDAKGLKYMRLVFEVGLELEDFSSLQVSILRALYDAVKSIEGLQFSWLLRRNDYEGWANGIDRQEFPRRVEFFKKQATAIFGRGDSVTWAKFNSAERIT</sequence>
<proteinExistence type="predicted"/>
<name>A0A6A6T1Y3_9PLEO</name>
<evidence type="ECO:0000256" key="1">
    <source>
        <dbReference type="SAM" id="MobiDB-lite"/>
    </source>
</evidence>
<organism evidence="2 3">
    <name type="scientific">Lophiostoma macrostomum CBS 122681</name>
    <dbReference type="NCBI Taxonomy" id="1314788"/>
    <lineage>
        <taxon>Eukaryota</taxon>
        <taxon>Fungi</taxon>
        <taxon>Dikarya</taxon>
        <taxon>Ascomycota</taxon>
        <taxon>Pezizomycotina</taxon>
        <taxon>Dothideomycetes</taxon>
        <taxon>Pleosporomycetidae</taxon>
        <taxon>Pleosporales</taxon>
        <taxon>Lophiostomataceae</taxon>
        <taxon>Lophiostoma</taxon>
    </lineage>
</organism>
<feature type="compositionally biased region" description="Basic and acidic residues" evidence="1">
    <location>
        <begin position="1"/>
        <end position="14"/>
    </location>
</feature>
<dbReference type="Proteomes" id="UP000799324">
    <property type="component" value="Unassembled WGS sequence"/>
</dbReference>
<dbReference type="AlphaFoldDB" id="A0A6A6T1Y3"/>
<gene>
    <name evidence="2" type="ORF">K491DRAFT_780996</name>
</gene>
<dbReference type="PANTHER" id="PTHR42085">
    <property type="entry name" value="F-BOX DOMAIN-CONTAINING PROTEIN"/>
    <property type="match status" value="1"/>
</dbReference>
<evidence type="ECO:0008006" key="4">
    <source>
        <dbReference type="Google" id="ProtNLM"/>
    </source>
</evidence>
<reference evidence="2" key="1">
    <citation type="journal article" date="2020" name="Stud. Mycol.">
        <title>101 Dothideomycetes genomes: a test case for predicting lifestyles and emergence of pathogens.</title>
        <authorList>
            <person name="Haridas S."/>
            <person name="Albert R."/>
            <person name="Binder M."/>
            <person name="Bloem J."/>
            <person name="Labutti K."/>
            <person name="Salamov A."/>
            <person name="Andreopoulos B."/>
            <person name="Baker S."/>
            <person name="Barry K."/>
            <person name="Bills G."/>
            <person name="Bluhm B."/>
            <person name="Cannon C."/>
            <person name="Castanera R."/>
            <person name="Culley D."/>
            <person name="Daum C."/>
            <person name="Ezra D."/>
            <person name="Gonzalez J."/>
            <person name="Henrissat B."/>
            <person name="Kuo A."/>
            <person name="Liang C."/>
            <person name="Lipzen A."/>
            <person name="Lutzoni F."/>
            <person name="Magnuson J."/>
            <person name="Mondo S."/>
            <person name="Nolan M."/>
            <person name="Ohm R."/>
            <person name="Pangilinan J."/>
            <person name="Park H.-J."/>
            <person name="Ramirez L."/>
            <person name="Alfaro M."/>
            <person name="Sun H."/>
            <person name="Tritt A."/>
            <person name="Yoshinaga Y."/>
            <person name="Zwiers L.-H."/>
            <person name="Turgeon B."/>
            <person name="Goodwin S."/>
            <person name="Spatafora J."/>
            <person name="Crous P."/>
            <person name="Grigoriev I."/>
        </authorList>
    </citation>
    <scope>NUCLEOTIDE SEQUENCE</scope>
    <source>
        <strain evidence="2">CBS 122681</strain>
    </source>
</reference>
<evidence type="ECO:0000313" key="2">
    <source>
        <dbReference type="EMBL" id="KAF2652534.1"/>
    </source>
</evidence>